<feature type="region of interest" description="Disordered" evidence="7">
    <location>
        <begin position="363"/>
        <end position="390"/>
    </location>
</feature>
<reference evidence="9 10" key="1">
    <citation type="journal article" date="2008" name="Nature">
        <title>The Trichoplax genome and the nature of placozoans.</title>
        <authorList>
            <person name="Srivastava M."/>
            <person name="Begovic E."/>
            <person name="Chapman J."/>
            <person name="Putnam N.H."/>
            <person name="Hellsten U."/>
            <person name="Kawashima T."/>
            <person name="Kuo A."/>
            <person name="Mitros T."/>
            <person name="Salamov A."/>
            <person name="Carpenter M.L."/>
            <person name="Signorovitch A.Y."/>
            <person name="Moreno M.A."/>
            <person name="Kamm K."/>
            <person name="Grimwood J."/>
            <person name="Schmutz J."/>
            <person name="Shapiro H."/>
            <person name="Grigoriev I.V."/>
            <person name="Buss L.W."/>
            <person name="Schierwater B."/>
            <person name="Dellaporta S.L."/>
            <person name="Rokhsar D.S."/>
        </authorList>
    </citation>
    <scope>NUCLEOTIDE SEQUENCE [LARGE SCALE GENOMIC DNA]</scope>
    <source>
        <strain evidence="9 10">Grell-BS-1999</strain>
    </source>
</reference>
<dbReference type="CTD" id="6755252"/>
<dbReference type="KEGG" id="tad:TRIADDRAFT_28014"/>
<dbReference type="InterPro" id="IPR003607">
    <property type="entry name" value="HD/PDEase_dom"/>
</dbReference>
<dbReference type="AlphaFoldDB" id="B3S2N6"/>
<evidence type="ECO:0000259" key="8">
    <source>
        <dbReference type="PROSITE" id="PS51845"/>
    </source>
</evidence>
<dbReference type="RefSeq" id="XP_002114359.1">
    <property type="nucleotide sequence ID" value="XM_002114323.1"/>
</dbReference>
<evidence type="ECO:0000256" key="5">
    <source>
        <dbReference type="PIRSR" id="PIRSR623088-2"/>
    </source>
</evidence>
<feature type="binding site" evidence="6">
    <location>
        <position position="226"/>
    </location>
    <ligand>
        <name>Zn(2+)</name>
        <dbReference type="ChEBI" id="CHEBI:29105"/>
        <label>2</label>
    </ligand>
</feature>
<dbReference type="GO" id="GO:0141162">
    <property type="term" value="P:negative regulation of cAMP/PKA signal transduction"/>
    <property type="evidence" value="ECO:0000318"/>
    <property type="project" value="GO_Central"/>
</dbReference>
<keyword evidence="2 6" id="KW-0479">Metal-binding</keyword>
<dbReference type="GO" id="GO:0004115">
    <property type="term" value="F:3',5'-cyclic-AMP phosphodiesterase activity"/>
    <property type="evidence" value="ECO:0000318"/>
    <property type="project" value="GO_Central"/>
</dbReference>
<feature type="binding site" evidence="6">
    <location>
        <position position="226"/>
    </location>
    <ligand>
        <name>Zn(2+)</name>
        <dbReference type="ChEBI" id="CHEBI:29105"/>
        <label>1</label>
    </ligand>
</feature>
<dbReference type="GO" id="GO:0004118">
    <property type="term" value="F:3',5'-cGMP-stimulated cyclic-nucleotide phosphodiesterase activity"/>
    <property type="evidence" value="ECO:0000318"/>
    <property type="project" value="GO_Central"/>
</dbReference>
<evidence type="ECO:0000256" key="4">
    <source>
        <dbReference type="PIRSR" id="PIRSR623088-1"/>
    </source>
</evidence>
<evidence type="ECO:0000256" key="3">
    <source>
        <dbReference type="ARBA" id="ARBA00022801"/>
    </source>
</evidence>
<dbReference type="InParanoid" id="B3S2N6"/>
<dbReference type="CDD" id="cd00077">
    <property type="entry name" value="HDc"/>
    <property type="match status" value="1"/>
</dbReference>
<feature type="binding site" evidence="5">
    <location>
        <position position="226"/>
    </location>
    <ligand>
        <name>AMP</name>
        <dbReference type="ChEBI" id="CHEBI:456215"/>
    </ligand>
</feature>
<gene>
    <name evidence="9" type="ORF">TRIADDRAFT_28014</name>
</gene>
<evidence type="ECO:0000313" key="10">
    <source>
        <dbReference type="Proteomes" id="UP000009022"/>
    </source>
</evidence>
<sequence length="390" mass="44982">KGIVGHCGKIGKSIIVNHASDDDRFYRNVDKVTGYKSKNMICTPILNNGSVIGIIQMINKINESTFTCLDKRILENVSLVCGLALHYAKLYDKVRKLDYRYMITLDVAAYHRCASIEEAADILGKPRLDTSGIINYSMDTKGLPKSDVPRYVLAMFRDVFEMTKFNEETLIRFTLTVRNNYRNVPYHNWNHAFQVAHSFYTVIKTCPDVLSPIERLALFVGCLCHDLDHRAKTNAYMVNSKNPLAAMYSTSTMEYHHFYTAMSILRADGHNVFEFLPKDLYEKAIQDMKQAIVYTDLALFFSNRAILQKIINENKFSWNNPEHIMRLKGIIMTACDLSAVIKPWHINRLTVRQLFQEFYNQGDEEKAQSRNPLPMMDREKAHDLPANQVR</sequence>
<dbReference type="Gene3D" id="3.30.450.40">
    <property type="match status" value="1"/>
</dbReference>
<keyword evidence="10" id="KW-1185">Reference proteome</keyword>
<dbReference type="InterPro" id="IPR002073">
    <property type="entry name" value="PDEase_catalytic_dom"/>
</dbReference>
<dbReference type="OMA" id="AYHRCAS"/>
<dbReference type="GO" id="GO:0046872">
    <property type="term" value="F:metal ion binding"/>
    <property type="evidence" value="ECO:0007669"/>
    <property type="project" value="UniProtKB-KW"/>
</dbReference>
<feature type="binding site" evidence="6">
    <location>
        <position position="225"/>
    </location>
    <ligand>
        <name>Zn(2+)</name>
        <dbReference type="ChEBI" id="CHEBI:29105"/>
        <label>1</label>
    </ligand>
</feature>
<feature type="non-terminal residue" evidence="9">
    <location>
        <position position="1"/>
    </location>
</feature>
<dbReference type="PhylomeDB" id="B3S2N6"/>
<feature type="active site" description="Proton donor" evidence="4">
    <location>
        <position position="187"/>
    </location>
</feature>
<dbReference type="InterPro" id="IPR003018">
    <property type="entry name" value="GAF"/>
</dbReference>
<feature type="binding site" evidence="6">
    <location>
        <position position="191"/>
    </location>
    <ligand>
        <name>Zn(2+)</name>
        <dbReference type="ChEBI" id="CHEBI:29105"/>
        <label>1</label>
    </ligand>
</feature>
<dbReference type="InterPro" id="IPR023174">
    <property type="entry name" value="PDEase_CS"/>
</dbReference>
<dbReference type="GeneID" id="6755252"/>
<dbReference type="PRINTS" id="PR00387">
    <property type="entry name" value="PDIESTERASE1"/>
</dbReference>
<evidence type="ECO:0000256" key="1">
    <source>
        <dbReference type="ARBA" id="ARBA00022535"/>
    </source>
</evidence>
<dbReference type="GO" id="GO:0047555">
    <property type="term" value="F:3',5'-cyclic-GMP phosphodiesterase activity"/>
    <property type="evidence" value="ECO:0000318"/>
    <property type="project" value="GO_Central"/>
</dbReference>
<evidence type="ECO:0000256" key="6">
    <source>
        <dbReference type="PIRSR" id="PIRSR623088-3"/>
    </source>
</evidence>
<dbReference type="eggNOG" id="KOG3689">
    <property type="taxonomic scope" value="Eukaryota"/>
</dbReference>
<dbReference type="InterPro" id="IPR029016">
    <property type="entry name" value="GAF-like_dom_sf"/>
</dbReference>
<dbReference type="SUPFAM" id="SSF55781">
    <property type="entry name" value="GAF domain-like"/>
    <property type="match status" value="1"/>
</dbReference>
<feature type="binding site" evidence="5">
    <location>
        <begin position="187"/>
        <end position="191"/>
    </location>
    <ligand>
        <name>AMP</name>
        <dbReference type="ChEBI" id="CHEBI:456215"/>
    </ligand>
</feature>
<dbReference type="GO" id="GO:0010754">
    <property type="term" value="P:negative regulation of cGMP-mediated signaling"/>
    <property type="evidence" value="ECO:0000318"/>
    <property type="project" value="GO_Central"/>
</dbReference>
<feature type="binding site" evidence="6">
    <location>
        <position position="336"/>
    </location>
    <ligand>
        <name>Zn(2+)</name>
        <dbReference type="ChEBI" id="CHEBI:29105"/>
        <label>1</label>
    </ligand>
</feature>
<name>B3S2N6_TRIAD</name>
<feature type="binding site" evidence="5">
    <location>
        <position position="336"/>
    </location>
    <ligand>
        <name>AMP</name>
        <dbReference type="ChEBI" id="CHEBI:456215"/>
    </ligand>
</feature>
<feature type="binding site" evidence="5">
    <location>
        <position position="388"/>
    </location>
    <ligand>
        <name>AMP</name>
        <dbReference type="ChEBI" id="CHEBI:456215"/>
    </ligand>
</feature>
<feature type="domain" description="PDEase" evidence="8">
    <location>
        <begin position="111"/>
        <end position="390"/>
    </location>
</feature>
<dbReference type="InterPro" id="IPR036971">
    <property type="entry name" value="PDEase_catalytic_dom_sf"/>
</dbReference>
<dbReference type="Pfam" id="PF00233">
    <property type="entry name" value="PDEase_I"/>
    <property type="match status" value="1"/>
</dbReference>
<keyword evidence="1" id="KW-0140">cGMP</keyword>
<dbReference type="HOGENOM" id="CLU_006980_3_1_1"/>
<evidence type="ECO:0000313" key="9">
    <source>
        <dbReference type="EMBL" id="EDV23449.1"/>
    </source>
</evidence>
<dbReference type="Proteomes" id="UP000009022">
    <property type="component" value="Unassembled WGS sequence"/>
</dbReference>
<dbReference type="SMART" id="SM00471">
    <property type="entry name" value="HDc"/>
    <property type="match status" value="1"/>
</dbReference>
<dbReference type="FunFam" id="3.30.450.40:FF:000247">
    <property type="entry name" value="Phosphodiesterase"/>
    <property type="match status" value="1"/>
</dbReference>
<dbReference type="SUPFAM" id="SSF109604">
    <property type="entry name" value="HD-domain/PDEase-like"/>
    <property type="match status" value="1"/>
</dbReference>
<dbReference type="EMBL" id="DS985247">
    <property type="protein sequence ID" value="EDV23449.1"/>
    <property type="molecule type" value="Genomic_DNA"/>
</dbReference>
<protein>
    <recommendedName>
        <fullName evidence="8">PDEase domain-containing protein</fullName>
    </recommendedName>
</protein>
<dbReference type="Pfam" id="PF01590">
    <property type="entry name" value="GAF"/>
    <property type="match status" value="1"/>
</dbReference>
<dbReference type="GO" id="GO:0007165">
    <property type="term" value="P:signal transduction"/>
    <property type="evidence" value="ECO:0007669"/>
    <property type="project" value="InterPro"/>
</dbReference>
<dbReference type="STRING" id="10228.B3S2N6"/>
<keyword evidence="3" id="KW-0378">Hydrolase</keyword>
<proteinExistence type="predicted"/>
<dbReference type="PROSITE" id="PS51845">
    <property type="entry name" value="PDEASE_I_2"/>
    <property type="match status" value="1"/>
</dbReference>
<organism evidence="9 10">
    <name type="scientific">Trichoplax adhaerens</name>
    <name type="common">Trichoplax reptans</name>
    <dbReference type="NCBI Taxonomy" id="10228"/>
    <lineage>
        <taxon>Eukaryota</taxon>
        <taxon>Metazoa</taxon>
        <taxon>Placozoa</taxon>
        <taxon>Uniplacotomia</taxon>
        <taxon>Trichoplacea</taxon>
        <taxon>Trichoplacidae</taxon>
        <taxon>Trichoplax</taxon>
    </lineage>
</organism>
<dbReference type="InterPro" id="IPR023088">
    <property type="entry name" value="PDEase"/>
</dbReference>
<dbReference type="PANTHER" id="PTHR11347">
    <property type="entry name" value="CYCLIC NUCLEOTIDE PHOSPHODIESTERASE"/>
    <property type="match status" value="1"/>
</dbReference>
<dbReference type="PROSITE" id="PS00126">
    <property type="entry name" value="PDEASE_I_1"/>
    <property type="match status" value="1"/>
</dbReference>
<accession>B3S2N6</accession>
<evidence type="ECO:0000256" key="2">
    <source>
        <dbReference type="ARBA" id="ARBA00022723"/>
    </source>
</evidence>
<dbReference type="Gene3D" id="1.10.1300.10">
    <property type="entry name" value="3'5'-cyclic nucleotide phosphodiesterase, catalytic domain"/>
    <property type="match status" value="1"/>
</dbReference>
<dbReference type="OrthoDB" id="295473at2759"/>
<evidence type="ECO:0000256" key="7">
    <source>
        <dbReference type="SAM" id="MobiDB-lite"/>
    </source>
</evidence>